<dbReference type="RefSeq" id="XP_060417991.1">
    <property type="nucleotide sequence ID" value="XM_060556998.1"/>
</dbReference>
<organism evidence="1 2">
    <name type="scientific">Colletotrichum navitas</name>
    <dbReference type="NCBI Taxonomy" id="681940"/>
    <lineage>
        <taxon>Eukaryota</taxon>
        <taxon>Fungi</taxon>
        <taxon>Dikarya</taxon>
        <taxon>Ascomycota</taxon>
        <taxon>Pezizomycotina</taxon>
        <taxon>Sordariomycetes</taxon>
        <taxon>Hypocreomycetidae</taxon>
        <taxon>Glomerellales</taxon>
        <taxon>Glomerellaceae</taxon>
        <taxon>Colletotrichum</taxon>
        <taxon>Colletotrichum graminicola species complex</taxon>
    </lineage>
</organism>
<accession>A0AAD8Q8Z3</accession>
<evidence type="ECO:0000313" key="2">
    <source>
        <dbReference type="Proteomes" id="UP001230504"/>
    </source>
</evidence>
<dbReference type="AlphaFoldDB" id="A0AAD8Q8Z3"/>
<keyword evidence="2" id="KW-1185">Reference proteome</keyword>
<protein>
    <submittedName>
        <fullName evidence="1">Uncharacterized protein</fullName>
    </submittedName>
</protein>
<comment type="caution">
    <text evidence="1">The sequence shown here is derived from an EMBL/GenBank/DDBJ whole genome shotgun (WGS) entry which is preliminary data.</text>
</comment>
<reference evidence="1" key="1">
    <citation type="submission" date="2021-06" db="EMBL/GenBank/DDBJ databases">
        <title>Comparative genomics, transcriptomics and evolutionary studies reveal genomic signatures of adaptation to plant cell wall in hemibiotrophic fungi.</title>
        <authorList>
            <consortium name="DOE Joint Genome Institute"/>
            <person name="Baroncelli R."/>
            <person name="Diaz J.F."/>
            <person name="Benocci T."/>
            <person name="Peng M."/>
            <person name="Battaglia E."/>
            <person name="Haridas S."/>
            <person name="Andreopoulos W."/>
            <person name="Labutti K."/>
            <person name="Pangilinan J."/>
            <person name="Floch G.L."/>
            <person name="Makela M.R."/>
            <person name="Henrissat B."/>
            <person name="Grigoriev I.V."/>
            <person name="Crouch J.A."/>
            <person name="De Vries R.P."/>
            <person name="Sukno S.A."/>
            <person name="Thon M.R."/>
        </authorList>
    </citation>
    <scope>NUCLEOTIDE SEQUENCE</scope>
    <source>
        <strain evidence="1">CBS 125086</strain>
    </source>
</reference>
<gene>
    <name evidence="1" type="ORF">LY79DRAFT_542413</name>
</gene>
<proteinExistence type="predicted"/>
<sequence>MRISHTSPLRWTELRRRRVPSILVEFLDVDRRSAHLNDARTAAMPAGKTAQTRWWSHEERKTKSYPLQKITYNTRYSLIVTDSTTNPALMKS</sequence>
<dbReference type="GeneID" id="85441238"/>
<dbReference type="EMBL" id="JAHLJV010000009">
    <property type="protein sequence ID" value="KAK1597177.1"/>
    <property type="molecule type" value="Genomic_DNA"/>
</dbReference>
<dbReference type="Proteomes" id="UP001230504">
    <property type="component" value="Unassembled WGS sequence"/>
</dbReference>
<evidence type="ECO:0000313" key="1">
    <source>
        <dbReference type="EMBL" id="KAK1597177.1"/>
    </source>
</evidence>
<name>A0AAD8Q8Z3_9PEZI</name>